<accession>A0A0C9VC75</accession>
<dbReference type="EMBL" id="KN839852">
    <property type="protein sequence ID" value="KIJ63199.1"/>
    <property type="molecule type" value="Genomic_DNA"/>
</dbReference>
<evidence type="ECO:0000256" key="11">
    <source>
        <dbReference type="ARBA" id="ARBA00047481"/>
    </source>
</evidence>
<dbReference type="InterPro" id="IPR015424">
    <property type="entry name" value="PyrdxlP-dep_Trfase"/>
</dbReference>
<dbReference type="Pfam" id="PF00155">
    <property type="entry name" value="Aminotran_1_2"/>
    <property type="match status" value="1"/>
</dbReference>
<dbReference type="AlphaFoldDB" id="A0A0C9VC75"/>
<feature type="domain" description="Aminotransferase class I/classII large" evidence="13">
    <location>
        <begin position="44"/>
        <end position="410"/>
    </location>
</feature>
<keyword evidence="9" id="KW-0368">Histidine biosynthesis</keyword>
<comment type="catalytic activity">
    <reaction evidence="11">
        <text>L-histidinol phosphate + 2-oxoglutarate = 3-(imidazol-4-yl)-2-oxopropyl phosphate + L-glutamate</text>
        <dbReference type="Rhea" id="RHEA:23744"/>
        <dbReference type="ChEBI" id="CHEBI:16810"/>
        <dbReference type="ChEBI" id="CHEBI:29985"/>
        <dbReference type="ChEBI" id="CHEBI:57766"/>
        <dbReference type="ChEBI" id="CHEBI:57980"/>
        <dbReference type="EC" id="2.6.1.9"/>
    </reaction>
</comment>
<dbReference type="OrthoDB" id="2015537at2759"/>
<keyword evidence="15" id="KW-1185">Reference proteome</keyword>
<dbReference type="PANTHER" id="PTHR42885:SF2">
    <property type="entry name" value="HISTIDINOL-PHOSPHATE AMINOTRANSFERASE"/>
    <property type="match status" value="1"/>
</dbReference>
<evidence type="ECO:0000256" key="7">
    <source>
        <dbReference type="ARBA" id="ARBA00022679"/>
    </source>
</evidence>
<evidence type="ECO:0000313" key="14">
    <source>
        <dbReference type="EMBL" id="KIJ63199.1"/>
    </source>
</evidence>
<gene>
    <name evidence="14" type="ORF">HYDPIDRAFT_92885</name>
</gene>
<dbReference type="CDD" id="cd00609">
    <property type="entry name" value="AAT_like"/>
    <property type="match status" value="1"/>
</dbReference>
<evidence type="ECO:0000256" key="4">
    <source>
        <dbReference type="ARBA" id="ARBA00012748"/>
    </source>
</evidence>
<dbReference type="GO" id="GO:0004400">
    <property type="term" value="F:histidinol-phosphate transaminase activity"/>
    <property type="evidence" value="ECO:0007669"/>
    <property type="project" value="UniProtKB-EC"/>
</dbReference>
<dbReference type="PANTHER" id="PTHR42885">
    <property type="entry name" value="HISTIDINOL-PHOSPHATE AMINOTRANSFERASE-RELATED"/>
    <property type="match status" value="1"/>
</dbReference>
<keyword evidence="8 12" id="KW-0663">Pyridoxal phosphate</keyword>
<dbReference type="NCBIfam" id="TIGR01141">
    <property type="entry name" value="hisC"/>
    <property type="match status" value="1"/>
</dbReference>
<sequence>MPILGLAPSSEPPKPAHFDIEKVIRPNILALHPYRCARDDYQEGILLDANENSLGHSIQTSAQIPSELQSVLEANLHRYPDPSHDEIKSRIAQLRSLPDEKHVFLGVGSDEVIDLIMRVCVAPAREKILITPPTYGMYSVCAQVNDIGIVRCNLNLSGSEGEGGERGRFSLLVDDIKAAVSADPSIKLIFLCSPGNPTGTTISLQSLRSLLEYEPFKGIVIVDEAYIDFAGEGASAVSLIKDYSNLCVMQTLSKSFGLAAIRLGVALAQPPLIQVLTNTKAPYNISTPTAHLALAALEPGAIQGMRDKISTLLTSRDTLKESLSKLAHLGVGPTIGGNNANFLVVPILNTQTGAADNTRANKVYKTLAEEKVAEESCVVVRYRGGEPGCEGCLRMTIGSEEENKTLLKRLESVLEAM</sequence>
<dbReference type="HOGENOM" id="CLU_017584_3_1_1"/>
<evidence type="ECO:0000256" key="5">
    <source>
        <dbReference type="ARBA" id="ARBA00022576"/>
    </source>
</evidence>
<dbReference type="SUPFAM" id="SSF53383">
    <property type="entry name" value="PLP-dependent transferases"/>
    <property type="match status" value="1"/>
</dbReference>
<evidence type="ECO:0000256" key="6">
    <source>
        <dbReference type="ARBA" id="ARBA00022605"/>
    </source>
</evidence>
<dbReference type="GO" id="GO:0000105">
    <property type="term" value="P:L-histidine biosynthetic process"/>
    <property type="evidence" value="ECO:0007669"/>
    <property type="project" value="UniProtKB-KW"/>
</dbReference>
<evidence type="ECO:0000256" key="12">
    <source>
        <dbReference type="RuleBase" id="RU003693"/>
    </source>
</evidence>
<proteinExistence type="inferred from homology"/>
<dbReference type="PROSITE" id="PS00599">
    <property type="entry name" value="AA_TRANSFER_CLASS_2"/>
    <property type="match status" value="1"/>
</dbReference>
<evidence type="ECO:0000256" key="9">
    <source>
        <dbReference type="ARBA" id="ARBA00023102"/>
    </source>
</evidence>
<dbReference type="Gene3D" id="3.40.640.10">
    <property type="entry name" value="Type I PLP-dependent aspartate aminotransferase-like (Major domain)"/>
    <property type="match status" value="1"/>
</dbReference>
<evidence type="ECO:0000256" key="2">
    <source>
        <dbReference type="ARBA" id="ARBA00005011"/>
    </source>
</evidence>
<dbReference type="GO" id="GO:0030170">
    <property type="term" value="F:pyridoxal phosphate binding"/>
    <property type="evidence" value="ECO:0007669"/>
    <property type="project" value="InterPro"/>
</dbReference>
<evidence type="ECO:0000256" key="1">
    <source>
        <dbReference type="ARBA" id="ARBA00001933"/>
    </source>
</evidence>
<keyword evidence="6" id="KW-0028">Amino-acid biosynthesis</keyword>
<evidence type="ECO:0000256" key="3">
    <source>
        <dbReference type="ARBA" id="ARBA00008392"/>
    </source>
</evidence>
<keyword evidence="7" id="KW-0808">Transferase</keyword>
<name>A0A0C9VC75_9AGAM</name>
<comment type="cofactor">
    <cofactor evidence="1 12">
        <name>pyridoxal 5'-phosphate</name>
        <dbReference type="ChEBI" id="CHEBI:597326"/>
    </cofactor>
</comment>
<protein>
    <recommendedName>
        <fullName evidence="4">histidinol-phosphate transaminase</fullName>
        <ecNumber evidence="4">2.6.1.9</ecNumber>
    </recommendedName>
    <alternativeName>
        <fullName evidence="10">Imidazole acetol-phosphate transaminase</fullName>
    </alternativeName>
</protein>
<evidence type="ECO:0000313" key="15">
    <source>
        <dbReference type="Proteomes" id="UP000053820"/>
    </source>
</evidence>
<dbReference type="InterPro" id="IPR001917">
    <property type="entry name" value="Aminotrans_II_pyridoxalP_BS"/>
</dbReference>
<comment type="similarity">
    <text evidence="3 12">Belongs to the class-II pyridoxal-phosphate-dependent aminotransferase family.</text>
</comment>
<dbReference type="EC" id="2.6.1.9" evidence="4"/>
<evidence type="ECO:0000256" key="10">
    <source>
        <dbReference type="ARBA" id="ARBA00030262"/>
    </source>
</evidence>
<evidence type="ECO:0000259" key="13">
    <source>
        <dbReference type="Pfam" id="PF00155"/>
    </source>
</evidence>
<reference evidence="14 15" key="1">
    <citation type="submission" date="2014-04" db="EMBL/GenBank/DDBJ databases">
        <title>Evolutionary Origins and Diversification of the Mycorrhizal Mutualists.</title>
        <authorList>
            <consortium name="DOE Joint Genome Institute"/>
            <consortium name="Mycorrhizal Genomics Consortium"/>
            <person name="Kohler A."/>
            <person name="Kuo A."/>
            <person name="Nagy L.G."/>
            <person name="Floudas D."/>
            <person name="Copeland A."/>
            <person name="Barry K.W."/>
            <person name="Cichocki N."/>
            <person name="Veneault-Fourrey C."/>
            <person name="LaButti K."/>
            <person name="Lindquist E.A."/>
            <person name="Lipzen A."/>
            <person name="Lundell T."/>
            <person name="Morin E."/>
            <person name="Murat C."/>
            <person name="Riley R."/>
            <person name="Ohm R."/>
            <person name="Sun H."/>
            <person name="Tunlid A."/>
            <person name="Henrissat B."/>
            <person name="Grigoriev I.V."/>
            <person name="Hibbett D.S."/>
            <person name="Martin F."/>
        </authorList>
    </citation>
    <scope>NUCLEOTIDE SEQUENCE [LARGE SCALE GENOMIC DNA]</scope>
    <source>
        <strain evidence="14 15">MD-312</strain>
    </source>
</reference>
<dbReference type="InterPro" id="IPR004839">
    <property type="entry name" value="Aminotransferase_I/II_large"/>
</dbReference>
<keyword evidence="5" id="KW-0032">Aminotransferase</keyword>
<evidence type="ECO:0000256" key="8">
    <source>
        <dbReference type="ARBA" id="ARBA00022898"/>
    </source>
</evidence>
<dbReference type="InterPro" id="IPR015422">
    <property type="entry name" value="PyrdxlP-dep_Trfase_small"/>
</dbReference>
<dbReference type="Proteomes" id="UP000053820">
    <property type="component" value="Unassembled WGS sequence"/>
</dbReference>
<comment type="pathway">
    <text evidence="2">Amino-acid biosynthesis; L-histidine biosynthesis; L-histidine from 5-phospho-alpha-D-ribose 1-diphosphate: step 7/9.</text>
</comment>
<dbReference type="InterPro" id="IPR015421">
    <property type="entry name" value="PyrdxlP-dep_Trfase_major"/>
</dbReference>
<dbReference type="InterPro" id="IPR005861">
    <property type="entry name" value="HisP_aminotrans"/>
</dbReference>
<organism evidence="14 15">
    <name type="scientific">Hydnomerulius pinastri MD-312</name>
    <dbReference type="NCBI Taxonomy" id="994086"/>
    <lineage>
        <taxon>Eukaryota</taxon>
        <taxon>Fungi</taxon>
        <taxon>Dikarya</taxon>
        <taxon>Basidiomycota</taxon>
        <taxon>Agaricomycotina</taxon>
        <taxon>Agaricomycetes</taxon>
        <taxon>Agaricomycetidae</taxon>
        <taxon>Boletales</taxon>
        <taxon>Boletales incertae sedis</taxon>
        <taxon>Leucogyrophana</taxon>
    </lineage>
</organism>
<dbReference type="Gene3D" id="3.90.1150.10">
    <property type="entry name" value="Aspartate Aminotransferase, domain 1"/>
    <property type="match status" value="1"/>
</dbReference>